<gene>
    <name evidence="1" type="ORF">FA13DRAFT_1052212</name>
</gene>
<proteinExistence type="predicted"/>
<reference evidence="1 2" key="1">
    <citation type="journal article" date="2019" name="Nat. Ecol. Evol.">
        <title>Megaphylogeny resolves global patterns of mushroom evolution.</title>
        <authorList>
            <person name="Varga T."/>
            <person name="Krizsan K."/>
            <person name="Foldi C."/>
            <person name="Dima B."/>
            <person name="Sanchez-Garcia M."/>
            <person name="Sanchez-Ramirez S."/>
            <person name="Szollosi G.J."/>
            <person name="Szarkandi J.G."/>
            <person name="Papp V."/>
            <person name="Albert L."/>
            <person name="Andreopoulos W."/>
            <person name="Angelini C."/>
            <person name="Antonin V."/>
            <person name="Barry K.W."/>
            <person name="Bougher N.L."/>
            <person name="Buchanan P."/>
            <person name="Buyck B."/>
            <person name="Bense V."/>
            <person name="Catcheside P."/>
            <person name="Chovatia M."/>
            <person name="Cooper J."/>
            <person name="Damon W."/>
            <person name="Desjardin D."/>
            <person name="Finy P."/>
            <person name="Geml J."/>
            <person name="Haridas S."/>
            <person name="Hughes K."/>
            <person name="Justo A."/>
            <person name="Karasinski D."/>
            <person name="Kautmanova I."/>
            <person name="Kiss B."/>
            <person name="Kocsube S."/>
            <person name="Kotiranta H."/>
            <person name="LaButti K.M."/>
            <person name="Lechner B.E."/>
            <person name="Liimatainen K."/>
            <person name="Lipzen A."/>
            <person name="Lukacs Z."/>
            <person name="Mihaltcheva S."/>
            <person name="Morgado L.N."/>
            <person name="Niskanen T."/>
            <person name="Noordeloos M.E."/>
            <person name="Ohm R.A."/>
            <person name="Ortiz-Santana B."/>
            <person name="Ovrebo C."/>
            <person name="Racz N."/>
            <person name="Riley R."/>
            <person name="Savchenko A."/>
            <person name="Shiryaev A."/>
            <person name="Soop K."/>
            <person name="Spirin V."/>
            <person name="Szebenyi C."/>
            <person name="Tomsovsky M."/>
            <person name="Tulloss R.E."/>
            <person name="Uehling J."/>
            <person name="Grigoriev I.V."/>
            <person name="Vagvolgyi C."/>
            <person name="Papp T."/>
            <person name="Martin F.M."/>
            <person name="Miettinen O."/>
            <person name="Hibbett D.S."/>
            <person name="Nagy L.G."/>
        </authorList>
    </citation>
    <scope>NUCLEOTIDE SEQUENCE [LARGE SCALE GENOMIC DNA]</scope>
    <source>
        <strain evidence="1 2">FP101781</strain>
    </source>
</reference>
<accession>A0A4Y7SWU9</accession>
<organism evidence="1 2">
    <name type="scientific">Coprinellus micaceus</name>
    <name type="common">Glistening ink-cap mushroom</name>
    <name type="synonym">Coprinus micaceus</name>
    <dbReference type="NCBI Taxonomy" id="71717"/>
    <lineage>
        <taxon>Eukaryota</taxon>
        <taxon>Fungi</taxon>
        <taxon>Dikarya</taxon>
        <taxon>Basidiomycota</taxon>
        <taxon>Agaricomycotina</taxon>
        <taxon>Agaricomycetes</taxon>
        <taxon>Agaricomycetidae</taxon>
        <taxon>Agaricales</taxon>
        <taxon>Agaricineae</taxon>
        <taxon>Psathyrellaceae</taxon>
        <taxon>Coprinellus</taxon>
    </lineage>
</organism>
<evidence type="ECO:0000313" key="2">
    <source>
        <dbReference type="Proteomes" id="UP000298030"/>
    </source>
</evidence>
<name>A0A4Y7SWU9_COPMI</name>
<sequence>MSQSGVRHPSERYLAERHSRYSKSLITSALPPRGEAYPHFRSLTTDLPDVSECEGVPLGSLHFPFSPFTSRVSPKSTTPVEARGLTCIDPSHMRCVRRW</sequence>
<dbReference type="EMBL" id="QPFP01000049">
    <property type="protein sequence ID" value="TEB26312.1"/>
    <property type="molecule type" value="Genomic_DNA"/>
</dbReference>
<keyword evidence="2" id="KW-1185">Reference proteome</keyword>
<dbReference type="Proteomes" id="UP000298030">
    <property type="component" value="Unassembled WGS sequence"/>
</dbReference>
<protein>
    <submittedName>
        <fullName evidence="1">Uncharacterized protein</fullName>
    </submittedName>
</protein>
<evidence type="ECO:0000313" key="1">
    <source>
        <dbReference type="EMBL" id="TEB26312.1"/>
    </source>
</evidence>
<dbReference type="AlphaFoldDB" id="A0A4Y7SWU9"/>
<comment type="caution">
    <text evidence="1">The sequence shown here is derived from an EMBL/GenBank/DDBJ whole genome shotgun (WGS) entry which is preliminary data.</text>
</comment>